<dbReference type="SUPFAM" id="SSF53474">
    <property type="entry name" value="alpha/beta-Hydrolases"/>
    <property type="match status" value="1"/>
</dbReference>
<evidence type="ECO:0000313" key="4">
    <source>
        <dbReference type="EMBL" id="POR52680.1"/>
    </source>
</evidence>
<protein>
    <recommendedName>
        <fullName evidence="3">Xaa-Pro dipeptidyl-peptidase C-terminal domain-containing protein</fullName>
    </recommendedName>
</protein>
<dbReference type="InterPro" id="IPR005674">
    <property type="entry name" value="CocE/Ser_esterase"/>
</dbReference>
<dbReference type="Pfam" id="PF08530">
    <property type="entry name" value="PepX_C"/>
    <property type="match status" value="1"/>
</dbReference>
<keyword evidence="5" id="KW-1185">Reference proteome</keyword>
<dbReference type="Gene3D" id="2.60.120.260">
    <property type="entry name" value="Galactose-binding domain-like"/>
    <property type="match status" value="1"/>
</dbReference>
<dbReference type="AlphaFoldDB" id="A0A2S4MD45"/>
<dbReference type="InterPro" id="IPR008979">
    <property type="entry name" value="Galactose-bd-like_sf"/>
</dbReference>
<dbReference type="NCBIfam" id="TIGR00976">
    <property type="entry name" value="CocE_NonD"/>
    <property type="match status" value="1"/>
</dbReference>
<dbReference type="InterPro" id="IPR029058">
    <property type="entry name" value="AB_hydrolase_fold"/>
</dbReference>
<keyword evidence="1" id="KW-0378">Hydrolase</keyword>
<evidence type="ECO:0000256" key="1">
    <source>
        <dbReference type="ARBA" id="ARBA00022801"/>
    </source>
</evidence>
<dbReference type="Proteomes" id="UP000236919">
    <property type="component" value="Unassembled WGS sequence"/>
</dbReference>
<dbReference type="GO" id="GO:0008239">
    <property type="term" value="F:dipeptidyl-peptidase activity"/>
    <property type="evidence" value="ECO:0007669"/>
    <property type="project" value="InterPro"/>
</dbReference>
<reference evidence="4 5" key="1">
    <citation type="submission" date="2018-01" db="EMBL/GenBank/DDBJ databases">
        <title>Genomic Encyclopedia of Type Strains, Phase III (KMG-III): the genomes of soil and plant-associated and newly described type strains.</title>
        <authorList>
            <person name="Whitman W."/>
        </authorList>
    </citation>
    <scope>NUCLEOTIDE SEQUENCE [LARGE SCALE GENOMIC DNA]</scope>
    <source>
        <strain evidence="4 5">1131</strain>
    </source>
</reference>
<dbReference type="PANTHER" id="PTHR43056:SF10">
    <property type="entry name" value="COCE_NOND FAMILY, PUTATIVE (AFU_ORTHOLOGUE AFUA_7G00600)-RELATED"/>
    <property type="match status" value="1"/>
</dbReference>
<comment type="caution">
    <text evidence="4">The sequence shown here is derived from an EMBL/GenBank/DDBJ whole genome shotgun (WGS) entry which is preliminary data.</text>
</comment>
<dbReference type="Gene3D" id="1.10.3020.10">
    <property type="entry name" value="alpha-amino acid ester hydrolase ( Helical cap domain)"/>
    <property type="match status" value="1"/>
</dbReference>
<evidence type="ECO:0000259" key="3">
    <source>
        <dbReference type="SMART" id="SM00939"/>
    </source>
</evidence>
<evidence type="ECO:0000313" key="5">
    <source>
        <dbReference type="Proteomes" id="UP000236919"/>
    </source>
</evidence>
<gene>
    <name evidence="4" type="ORF">CYD53_105345</name>
</gene>
<proteinExistence type="predicted"/>
<dbReference type="InterPro" id="IPR000383">
    <property type="entry name" value="Xaa-Pro-like_dom"/>
</dbReference>
<name>A0A2S4MD45_9HYPH</name>
<sequence length="614" mass="67646">MGTAASSGEPRLLRDVLVTMRDGIRLATDVYLPAGRDGPFHAILERTPYGKHLASRSELTVGSDRPMSRSEVAKAFCEAGYAVVFQDCRGRYGSQGEFTKYLSEAPDGYDTIHWISEQEWCSGKVGTMGLSYAAHTQLAAACLAPPALCAMILDSGGFSNAYRCGIRQGGAFELKQATWAYNRASEGRACADDPNLRAALDAENIIDWFGRMPWSRGNSPIRWEPEYESYLLEQWQNGSFSDYWKALGIYAAGSYDQIPDIPILLMSSWYDVYVPTTFENFAGLSRGQYRPELVMGPWTHGNRTHRVFGDVDFGPAAPFDGNLAENWLRFRIDWFDRRLKQAGPTGENPPVRLFVMGGGSGVRTPAGQLDHGGRWMEAESWPPPQTRETAFHLRPDGILSVDGPAATAQAITYDFDPRDPVPTIGGALTSGQPVFEGGAFDQREDKRFLGCRTPGLPLSARPDVLMFETEPLPRDVTFVGPVSVHLWASSDAPDTDFTAKLIDVHPPSADYPTGFAMNLSDGIFRCRYRKSWEEPEPIRNGEIFNIVIELFAVANLFKAGHRIRLDISSSNFPKFDVNPNTGAAEGKGRTSNVARNTVHLGPGTPSRLVSHVVA</sequence>
<accession>A0A2S4MD45</accession>
<dbReference type="PANTHER" id="PTHR43056">
    <property type="entry name" value="PEPTIDASE S9 PROLYL OLIGOPEPTIDASE"/>
    <property type="match status" value="1"/>
</dbReference>
<dbReference type="Pfam" id="PF02129">
    <property type="entry name" value="Peptidase_S15"/>
    <property type="match status" value="1"/>
</dbReference>
<dbReference type="SMART" id="SM00939">
    <property type="entry name" value="PepX_C"/>
    <property type="match status" value="1"/>
</dbReference>
<dbReference type="OrthoDB" id="9806163at2"/>
<dbReference type="RefSeq" id="WP_103718274.1">
    <property type="nucleotide sequence ID" value="NZ_PQFZ01000005.1"/>
</dbReference>
<dbReference type="Gene3D" id="3.40.50.1820">
    <property type="entry name" value="alpha/beta hydrolase"/>
    <property type="match status" value="1"/>
</dbReference>
<evidence type="ECO:0000256" key="2">
    <source>
        <dbReference type="SAM" id="MobiDB-lite"/>
    </source>
</evidence>
<dbReference type="EMBL" id="PQFZ01000005">
    <property type="protein sequence ID" value="POR52680.1"/>
    <property type="molecule type" value="Genomic_DNA"/>
</dbReference>
<feature type="region of interest" description="Disordered" evidence="2">
    <location>
        <begin position="578"/>
        <end position="614"/>
    </location>
</feature>
<feature type="domain" description="Xaa-Pro dipeptidyl-peptidase C-terminal" evidence="3">
    <location>
        <begin position="332"/>
        <end position="609"/>
    </location>
</feature>
<organism evidence="4 5">
    <name type="scientific">Bosea psychrotolerans</name>
    <dbReference type="NCBI Taxonomy" id="1871628"/>
    <lineage>
        <taxon>Bacteria</taxon>
        <taxon>Pseudomonadati</taxon>
        <taxon>Pseudomonadota</taxon>
        <taxon>Alphaproteobacteria</taxon>
        <taxon>Hyphomicrobiales</taxon>
        <taxon>Boseaceae</taxon>
        <taxon>Bosea</taxon>
    </lineage>
</organism>
<dbReference type="InterPro" id="IPR050585">
    <property type="entry name" value="Xaa-Pro_dipeptidyl-ppase/CocE"/>
</dbReference>
<dbReference type="InterPro" id="IPR013736">
    <property type="entry name" value="Xaa-Pro_dipept_C"/>
</dbReference>
<dbReference type="SUPFAM" id="SSF49785">
    <property type="entry name" value="Galactose-binding domain-like"/>
    <property type="match status" value="1"/>
</dbReference>